<dbReference type="AlphaFoldDB" id="A0A485K797"/>
<proteinExistence type="predicted"/>
<sequence length="121" mass="13353">MAFPIRDPGTIDLTDYGQRVAPQENREVLDDPVKAFSWTGDNTSVMYHVQCTSSATPGRVLSQATNVVGAKVMTLKSYVFVQSRARDTCVCRSLAASGKQPSPSRGDSMRTQCSRWWCMLS</sequence>
<dbReference type="EMBL" id="VJMH01000210">
    <property type="protein sequence ID" value="KAF0717857.1"/>
    <property type="molecule type" value="Genomic_DNA"/>
</dbReference>
<protein>
    <submittedName>
        <fullName evidence="2">Aste57867_2057 protein</fullName>
    </submittedName>
</protein>
<dbReference type="Proteomes" id="UP000332933">
    <property type="component" value="Unassembled WGS sequence"/>
</dbReference>
<keyword evidence="3" id="KW-1185">Reference proteome</keyword>
<organism evidence="2 3">
    <name type="scientific">Aphanomyces stellatus</name>
    <dbReference type="NCBI Taxonomy" id="120398"/>
    <lineage>
        <taxon>Eukaryota</taxon>
        <taxon>Sar</taxon>
        <taxon>Stramenopiles</taxon>
        <taxon>Oomycota</taxon>
        <taxon>Saprolegniomycetes</taxon>
        <taxon>Saprolegniales</taxon>
        <taxon>Verrucalvaceae</taxon>
        <taxon>Aphanomyces</taxon>
    </lineage>
</organism>
<reference evidence="2 3" key="1">
    <citation type="submission" date="2019-03" db="EMBL/GenBank/DDBJ databases">
        <authorList>
            <person name="Gaulin E."/>
            <person name="Dumas B."/>
        </authorList>
    </citation>
    <scope>NUCLEOTIDE SEQUENCE [LARGE SCALE GENOMIC DNA]</scope>
    <source>
        <strain evidence="2">CBS 568.67</strain>
    </source>
</reference>
<accession>A0A485K797</accession>
<reference evidence="1" key="2">
    <citation type="submission" date="2019-06" db="EMBL/GenBank/DDBJ databases">
        <title>Genomics analysis of Aphanomyces spp. identifies a new class of oomycete effector associated with host adaptation.</title>
        <authorList>
            <person name="Gaulin E."/>
        </authorList>
    </citation>
    <scope>NUCLEOTIDE SEQUENCE</scope>
    <source>
        <strain evidence="1">CBS 578.67</strain>
    </source>
</reference>
<evidence type="ECO:0000313" key="1">
    <source>
        <dbReference type="EMBL" id="KAF0717857.1"/>
    </source>
</evidence>
<evidence type="ECO:0000313" key="2">
    <source>
        <dbReference type="EMBL" id="VFT79261.1"/>
    </source>
</evidence>
<gene>
    <name evidence="2" type="primary">Aste57867_2057</name>
    <name evidence="1" type="ORF">As57867_002053</name>
    <name evidence="2" type="ORF">ASTE57867_2057</name>
</gene>
<dbReference type="EMBL" id="CAADRA010000210">
    <property type="protein sequence ID" value="VFT79261.1"/>
    <property type="molecule type" value="Genomic_DNA"/>
</dbReference>
<evidence type="ECO:0000313" key="3">
    <source>
        <dbReference type="Proteomes" id="UP000332933"/>
    </source>
</evidence>
<name>A0A485K797_9STRA</name>